<dbReference type="Proteomes" id="UP001165121">
    <property type="component" value="Unassembled WGS sequence"/>
</dbReference>
<name>A0A9W7DET0_9STRA</name>
<dbReference type="EMBL" id="BSXT01018881">
    <property type="protein sequence ID" value="GMG15383.1"/>
    <property type="molecule type" value="Genomic_DNA"/>
</dbReference>
<accession>A0A9W7DET0</accession>
<comment type="caution">
    <text evidence="1">The sequence shown here is derived from an EMBL/GenBank/DDBJ whole genome shotgun (WGS) entry which is preliminary data.</text>
</comment>
<organism evidence="1 2">
    <name type="scientific">Phytophthora fragariaefolia</name>
    <dbReference type="NCBI Taxonomy" id="1490495"/>
    <lineage>
        <taxon>Eukaryota</taxon>
        <taxon>Sar</taxon>
        <taxon>Stramenopiles</taxon>
        <taxon>Oomycota</taxon>
        <taxon>Peronosporomycetes</taxon>
        <taxon>Peronosporales</taxon>
        <taxon>Peronosporaceae</taxon>
        <taxon>Phytophthora</taxon>
    </lineage>
</organism>
<keyword evidence="2" id="KW-1185">Reference proteome</keyword>
<sequence length="124" mass="13350">MNTAQHDSCKARQIPSRASIGTAADGHALAMRQAAFAAKSGPPPVRQFCWVSSMWQLATASGPPVSSGGRILGVWCVGGCNPKSEVSYLMLKCEDRVEVVYTLKSVYISLYTPGDLWQRSNSPC</sequence>
<dbReference type="AlphaFoldDB" id="A0A9W7DET0"/>
<gene>
    <name evidence="1" type="ORF">Pfra01_002943000</name>
</gene>
<evidence type="ECO:0000313" key="2">
    <source>
        <dbReference type="Proteomes" id="UP001165121"/>
    </source>
</evidence>
<reference evidence="1" key="1">
    <citation type="submission" date="2023-04" db="EMBL/GenBank/DDBJ databases">
        <title>Phytophthora fragariaefolia NBRC 109709.</title>
        <authorList>
            <person name="Ichikawa N."/>
            <person name="Sato H."/>
            <person name="Tonouchi N."/>
        </authorList>
    </citation>
    <scope>NUCLEOTIDE SEQUENCE</scope>
    <source>
        <strain evidence="1">NBRC 109709</strain>
    </source>
</reference>
<proteinExistence type="predicted"/>
<protein>
    <submittedName>
        <fullName evidence="1">Unnamed protein product</fullName>
    </submittedName>
</protein>
<evidence type="ECO:0000313" key="1">
    <source>
        <dbReference type="EMBL" id="GMG15383.1"/>
    </source>
</evidence>